<dbReference type="EMBL" id="RCHS01000471">
    <property type="protein sequence ID" value="RMX58678.1"/>
    <property type="molecule type" value="Genomic_DNA"/>
</dbReference>
<evidence type="ECO:0000259" key="7">
    <source>
        <dbReference type="PROSITE" id="PS50262"/>
    </source>
</evidence>
<comment type="caution">
    <text evidence="8">The sequence shown here is derived from an EMBL/GenBank/DDBJ whole genome shotgun (WGS) entry which is preliminary data.</text>
</comment>
<feature type="transmembrane region" description="Helical" evidence="6">
    <location>
        <begin position="176"/>
        <end position="196"/>
    </location>
</feature>
<evidence type="ECO:0000256" key="6">
    <source>
        <dbReference type="SAM" id="Phobius"/>
    </source>
</evidence>
<name>A0A3M6UZD6_POCDA</name>
<dbReference type="Pfam" id="PF00001">
    <property type="entry name" value="7tm_1"/>
    <property type="match status" value="1"/>
</dbReference>
<feature type="transmembrane region" description="Helical" evidence="6">
    <location>
        <begin position="93"/>
        <end position="111"/>
    </location>
</feature>
<feature type="domain" description="G-protein coupled receptors family 1 profile" evidence="7">
    <location>
        <begin position="28"/>
        <end position="280"/>
    </location>
</feature>
<feature type="transmembrane region" description="Helical" evidence="6">
    <location>
        <begin position="49"/>
        <end position="73"/>
    </location>
</feature>
<dbReference type="AlphaFoldDB" id="A0A3M6UZD6"/>
<keyword evidence="3 6" id="KW-1133">Transmembrane helix</keyword>
<comment type="subcellular location">
    <subcellularLocation>
        <location evidence="1">Membrane</location>
    </subcellularLocation>
</comment>
<dbReference type="PROSITE" id="PS00237">
    <property type="entry name" value="G_PROTEIN_RECEP_F1_1"/>
    <property type="match status" value="1"/>
</dbReference>
<dbReference type="Gene3D" id="1.20.1070.10">
    <property type="entry name" value="Rhodopsin 7-helix transmembrane proteins"/>
    <property type="match status" value="1"/>
</dbReference>
<dbReference type="CDD" id="cd00637">
    <property type="entry name" value="7tm_classA_rhodopsin-like"/>
    <property type="match status" value="1"/>
</dbReference>
<proteinExistence type="inferred from homology"/>
<evidence type="ECO:0000256" key="5">
    <source>
        <dbReference type="RuleBase" id="RU000688"/>
    </source>
</evidence>
<dbReference type="PANTHER" id="PTHR45698:SF1">
    <property type="entry name" value="TRACE AMINE-ASSOCIATED RECEPTOR 13C-LIKE"/>
    <property type="match status" value="1"/>
</dbReference>
<dbReference type="InterPro" id="IPR000276">
    <property type="entry name" value="GPCR_Rhodpsn"/>
</dbReference>
<gene>
    <name evidence="8" type="ORF">pdam_00019446</name>
</gene>
<feature type="transmembrane region" description="Helical" evidence="6">
    <location>
        <begin position="12"/>
        <end position="37"/>
    </location>
</feature>
<evidence type="ECO:0000313" key="8">
    <source>
        <dbReference type="EMBL" id="RMX58678.1"/>
    </source>
</evidence>
<protein>
    <recommendedName>
        <fullName evidence="7">G-protein coupled receptors family 1 profile domain-containing protein</fullName>
    </recommendedName>
</protein>
<dbReference type="InterPro" id="IPR017452">
    <property type="entry name" value="GPCR_Rhodpsn_7TM"/>
</dbReference>
<keyword evidence="5" id="KW-0675">Receptor</keyword>
<evidence type="ECO:0000256" key="2">
    <source>
        <dbReference type="ARBA" id="ARBA00022692"/>
    </source>
</evidence>
<dbReference type="GO" id="GO:0004930">
    <property type="term" value="F:G protein-coupled receptor activity"/>
    <property type="evidence" value="ECO:0007669"/>
    <property type="project" value="UniProtKB-KW"/>
</dbReference>
<feature type="transmembrane region" description="Helical" evidence="6">
    <location>
        <begin position="261"/>
        <end position="282"/>
    </location>
</feature>
<keyword evidence="9" id="KW-1185">Reference proteome</keyword>
<dbReference type="FunFam" id="1.20.1070.10:FF:000368">
    <property type="entry name" value="Predicted protein"/>
    <property type="match status" value="1"/>
</dbReference>
<reference evidence="8 9" key="1">
    <citation type="journal article" date="2018" name="Sci. Rep.">
        <title>Comparative analysis of the Pocillopora damicornis genome highlights role of immune system in coral evolution.</title>
        <authorList>
            <person name="Cunning R."/>
            <person name="Bay R.A."/>
            <person name="Gillette P."/>
            <person name="Baker A.C."/>
            <person name="Traylor-Knowles N."/>
        </authorList>
    </citation>
    <scope>NUCLEOTIDE SEQUENCE [LARGE SCALE GENOMIC DNA]</scope>
    <source>
        <strain evidence="8">RSMAS</strain>
        <tissue evidence="8">Whole animal</tissue>
    </source>
</reference>
<sequence>MSFYKNSEGAQIGITAAFCFLVIVDLIGNTLVCLVVYRNRIMRTPMNYLLVHLAASDITVAIFIAARFIFPLLLEHPKGRAGDVVCQLFTGGAFIWVGALVSAFSLVFIALERYLAIKFPYDVRKRVTTAKLKCVVVFSWAFAALWNLPLFLYARYDPVSESCRFKWPTATITQVHSPLSAVMYGVLPISIMSYLYSKLVYKLWFRPLVTSTMVQQSKLRYTRKSARIVVTVSVVYSICWIPNLVVYVISSFSTQQLYSAVHMTSIVLVTLNSAINPVLYSWQSDRFRRHMLALLPFGCSSRPCRVPPAVIPEGNASTKASRPIQIIPLVGRGPVA</sequence>
<dbReference type="OrthoDB" id="5950040at2759"/>
<dbReference type="PANTHER" id="PTHR45698">
    <property type="entry name" value="TRACE AMINE-ASSOCIATED RECEPTOR 19N-RELATED"/>
    <property type="match status" value="1"/>
</dbReference>
<accession>A0A3M6UZD6</accession>
<dbReference type="Proteomes" id="UP000275408">
    <property type="component" value="Unassembled WGS sequence"/>
</dbReference>
<evidence type="ECO:0000256" key="1">
    <source>
        <dbReference type="ARBA" id="ARBA00004370"/>
    </source>
</evidence>
<dbReference type="STRING" id="46731.A0A3M6UZD6"/>
<dbReference type="PRINTS" id="PR00237">
    <property type="entry name" value="GPCRRHODOPSN"/>
</dbReference>
<keyword evidence="2 5" id="KW-0812">Transmembrane</keyword>
<evidence type="ECO:0000313" key="9">
    <source>
        <dbReference type="Proteomes" id="UP000275408"/>
    </source>
</evidence>
<keyword evidence="5" id="KW-0297">G-protein coupled receptor</keyword>
<dbReference type="PROSITE" id="PS50262">
    <property type="entry name" value="G_PROTEIN_RECEP_F1_2"/>
    <property type="match status" value="1"/>
</dbReference>
<keyword evidence="5" id="KW-0807">Transducer</keyword>
<feature type="transmembrane region" description="Helical" evidence="6">
    <location>
        <begin position="132"/>
        <end position="156"/>
    </location>
</feature>
<dbReference type="GO" id="GO:0016020">
    <property type="term" value="C:membrane"/>
    <property type="evidence" value="ECO:0007669"/>
    <property type="project" value="UniProtKB-SubCell"/>
</dbReference>
<dbReference type="SUPFAM" id="SSF81321">
    <property type="entry name" value="Family A G protein-coupled receptor-like"/>
    <property type="match status" value="1"/>
</dbReference>
<keyword evidence="4 6" id="KW-0472">Membrane</keyword>
<organism evidence="8 9">
    <name type="scientific">Pocillopora damicornis</name>
    <name type="common">Cauliflower coral</name>
    <name type="synonym">Millepora damicornis</name>
    <dbReference type="NCBI Taxonomy" id="46731"/>
    <lineage>
        <taxon>Eukaryota</taxon>
        <taxon>Metazoa</taxon>
        <taxon>Cnidaria</taxon>
        <taxon>Anthozoa</taxon>
        <taxon>Hexacorallia</taxon>
        <taxon>Scleractinia</taxon>
        <taxon>Astrocoeniina</taxon>
        <taxon>Pocilloporidae</taxon>
        <taxon>Pocillopora</taxon>
    </lineage>
</organism>
<evidence type="ECO:0000256" key="4">
    <source>
        <dbReference type="ARBA" id="ARBA00023136"/>
    </source>
</evidence>
<feature type="transmembrane region" description="Helical" evidence="6">
    <location>
        <begin position="228"/>
        <end position="249"/>
    </location>
</feature>
<evidence type="ECO:0000256" key="3">
    <source>
        <dbReference type="ARBA" id="ARBA00022989"/>
    </source>
</evidence>
<comment type="similarity">
    <text evidence="5">Belongs to the G-protein coupled receptor 1 family.</text>
</comment>